<feature type="region of interest" description="Disordered" evidence="1">
    <location>
        <begin position="808"/>
        <end position="829"/>
    </location>
</feature>
<feature type="region of interest" description="Disordered" evidence="1">
    <location>
        <begin position="396"/>
        <end position="421"/>
    </location>
</feature>
<dbReference type="AlphaFoldDB" id="G0NX00"/>
<evidence type="ECO:0000259" key="2">
    <source>
        <dbReference type="PROSITE" id="PS51029"/>
    </source>
</evidence>
<protein>
    <recommendedName>
        <fullName evidence="2">MADF domain-containing protein</fullName>
    </recommendedName>
</protein>
<dbReference type="eggNOG" id="ENOG502TJ38">
    <property type="taxonomic scope" value="Eukaryota"/>
</dbReference>
<dbReference type="HOGENOM" id="CLU_012024_0_0_1"/>
<dbReference type="InterPro" id="IPR005020">
    <property type="entry name" value="LIN-8"/>
</dbReference>
<dbReference type="InterPro" id="IPR006578">
    <property type="entry name" value="MADF-dom"/>
</dbReference>
<proteinExistence type="predicted"/>
<keyword evidence="4" id="KW-1185">Reference proteome</keyword>
<dbReference type="GO" id="GO:0005634">
    <property type="term" value="C:nucleus"/>
    <property type="evidence" value="ECO:0007669"/>
    <property type="project" value="TreeGrafter"/>
</dbReference>
<evidence type="ECO:0000256" key="1">
    <source>
        <dbReference type="SAM" id="MobiDB-lite"/>
    </source>
</evidence>
<dbReference type="OrthoDB" id="5911600at2759"/>
<sequence>MKRKSTTSPHGRRTKTRPEPGILDDGEYNIPINLRRADEMGIDFGEEERPVTPVGDLQINFDVEYRELSDKDFNNLADVAAREKVIGMIEEQKDLWAFKRVSVPRERWEELAISHFRRTGNMSQDIHIRKVWGSAKKELLEMLTQSIQSKDTKEETEKKLKSWDLYRHISFYRSVTYEYEVELRKKVKNLPYNHNIVEDLSAFTDLVTSYQEVKEDDGSVHHKLVREPPLILDETDTGATRKISAPLRKPGLSMTPREYKALEEEQFEERRGTQTTKLILSVIEMFPVGWARKRACFRPAHYVRIAIELYLRTELLLSVDYIREVFNETKKKLRMELNLCNQKKLSHKDTELSLDRWELYHQIKFYREAMIEVDINEEQRNVAADDLLLDEDASEVNENPQNDDTADLPDDNNPPAPLFPKIPVPDKIDGLTMTLDEYKKVKNFVKKNDLESTKKIIAVLETHNEIWENKGRAMPLEKWQNLAVDVYLRTSYLLEVKFIRELWKRAKEQLRGKVRPTLTAKDKKTLDAAMSRLHNWELYEQTKFFRVVMKKYEEETQKKHQGFKYDEELVDAQDPFEDIIFLEEYTSDPQMKEYMLQYPLAGTVEMKPDVGQIGNEEEEEEMPEELGKIRIPAPRPGVQMTLDEYKAMGSEEFEDRTDAQAKKWVLCLIEKEPALWCRRKIKTTTEQWQELAIEFYLRTGSSMSVNHIRSIWKNLKDSMRKRLSKPLDSAKIEEELAKWEFYTQMKFFRKVMKEVEDARQKKLDGRAHNEDILNEPTAFDDIFVMKVVKGTGKPVECIKNELDAGVEETEDSGANSQHHDGTVANAHTDNGFEAKPEYLLSSVEQQDDQITEVVNGTEMPPENIKDELSVGVEDFDASNQDQDVPSANVQYHNTVEAKVEHMLELAEHQENNQLNFEEYQQNEDLIELAPPQNAVEPNVMDEAAFIVGRLFDLGEEGNIGARDGLKALMNVISRPGFQYTSAQELLNSMQEALDNQQEDN</sequence>
<feature type="compositionally biased region" description="Pro residues" evidence="1">
    <location>
        <begin position="412"/>
        <end position="421"/>
    </location>
</feature>
<dbReference type="Pfam" id="PF03353">
    <property type="entry name" value="Lin-8"/>
    <property type="match status" value="4"/>
</dbReference>
<dbReference type="PANTHER" id="PTHR32020">
    <property type="entry name" value="LIN-8 DOMAIN CONTAINING-RELATED"/>
    <property type="match status" value="1"/>
</dbReference>
<dbReference type="SMART" id="SM00595">
    <property type="entry name" value="MADF"/>
    <property type="match status" value="1"/>
</dbReference>
<gene>
    <name evidence="3" type="ORF">CAEBREN_22933</name>
</gene>
<feature type="compositionally biased region" description="Basic residues" evidence="1">
    <location>
        <begin position="1"/>
        <end position="15"/>
    </location>
</feature>
<feature type="domain" description="MADF" evidence="2">
    <location>
        <begin position="664"/>
        <end position="753"/>
    </location>
</feature>
<dbReference type="PANTHER" id="PTHR32020:SF3">
    <property type="entry name" value="ARID DOMAIN-CONTAINING PROTEIN-RELATED"/>
    <property type="match status" value="1"/>
</dbReference>
<dbReference type="EMBL" id="GL379968">
    <property type="protein sequence ID" value="EGT39353.1"/>
    <property type="molecule type" value="Genomic_DNA"/>
</dbReference>
<name>G0NX00_CAEBE</name>
<feature type="region of interest" description="Disordered" evidence="1">
    <location>
        <begin position="1"/>
        <end position="27"/>
    </location>
</feature>
<reference evidence="4" key="1">
    <citation type="submission" date="2011-07" db="EMBL/GenBank/DDBJ databases">
        <authorList>
            <consortium name="Caenorhabditis brenneri Sequencing and Analysis Consortium"/>
            <person name="Wilson R.K."/>
        </authorList>
    </citation>
    <scope>NUCLEOTIDE SEQUENCE [LARGE SCALE GENOMIC DNA]</scope>
    <source>
        <strain evidence="4">PB2801</strain>
    </source>
</reference>
<evidence type="ECO:0000313" key="4">
    <source>
        <dbReference type="Proteomes" id="UP000008068"/>
    </source>
</evidence>
<dbReference type="PROSITE" id="PS51029">
    <property type="entry name" value="MADF"/>
    <property type="match status" value="1"/>
</dbReference>
<evidence type="ECO:0000313" key="3">
    <source>
        <dbReference type="EMBL" id="EGT39353.1"/>
    </source>
</evidence>
<dbReference type="InParanoid" id="G0NX00"/>
<dbReference type="Proteomes" id="UP000008068">
    <property type="component" value="Unassembled WGS sequence"/>
</dbReference>
<organism evidence="4">
    <name type="scientific">Caenorhabditis brenneri</name>
    <name type="common">Nematode worm</name>
    <dbReference type="NCBI Taxonomy" id="135651"/>
    <lineage>
        <taxon>Eukaryota</taxon>
        <taxon>Metazoa</taxon>
        <taxon>Ecdysozoa</taxon>
        <taxon>Nematoda</taxon>
        <taxon>Chromadorea</taxon>
        <taxon>Rhabditida</taxon>
        <taxon>Rhabditina</taxon>
        <taxon>Rhabditomorpha</taxon>
        <taxon>Rhabditoidea</taxon>
        <taxon>Rhabditidae</taxon>
        <taxon>Peloderinae</taxon>
        <taxon>Caenorhabditis</taxon>
    </lineage>
</organism>
<accession>G0NX00</accession>